<feature type="transmembrane region" description="Helical" evidence="1">
    <location>
        <begin position="394"/>
        <end position="423"/>
    </location>
</feature>
<evidence type="ECO:0000313" key="4">
    <source>
        <dbReference type="Proteomes" id="UP001519418"/>
    </source>
</evidence>
<feature type="transmembrane region" description="Helical" evidence="1">
    <location>
        <begin position="56"/>
        <end position="75"/>
    </location>
</feature>
<dbReference type="GO" id="GO:0016746">
    <property type="term" value="F:acyltransferase activity"/>
    <property type="evidence" value="ECO:0007669"/>
    <property type="project" value="UniProtKB-KW"/>
</dbReference>
<feature type="transmembrane region" description="Helical" evidence="1">
    <location>
        <begin position="367"/>
        <end position="388"/>
    </location>
</feature>
<accession>A0ABS5QP91</accession>
<reference evidence="3 4" key="1">
    <citation type="submission" date="2020-02" db="EMBL/GenBank/DDBJ databases">
        <title>Fructobacillus sp. isolated from paper mulberry of Taiwan.</title>
        <authorList>
            <person name="Lin S.-T."/>
        </authorList>
    </citation>
    <scope>NUCLEOTIDE SEQUENCE [LARGE SCALE GENOMIC DNA]</scope>
    <source>
        <strain evidence="3 4">M1-10</strain>
    </source>
</reference>
<evidence type="ECO:0000259" key="2">
    <source>
        <dbReference type="Pfam" id="PF01757"/>
    </source>
</evidence>
<dbReference type="RefSeq" id="WP_213819479.1">
    <property type="nucleotide sequence ID" value="NZ_JAAMFI010000001.1"/>
</dbReference>
<feature type="transmembrane region" description="Helical" evidence="1">
    <location>
        <begin position="130"/>
        <end position="150"/>
    </location>
</feature>
<dbReference type="Proteomes" id="UP001519418">
    <property type="component" value="Unassembled WGS sequence"/>
</dbReference>
<feature type="transmembrane region" description="Helical" evidence="1">
    <location>
        <begin position="301"/>
        <end position="321"/>
    </location>
</feature>
<dbReference type="InterPro" id="IPR002656">
    <property type="entry name" value="Acyl_transf_3_dom"/>
</dbReference>
<comment type="caution">
    <text evidence="3">The sequence shown here is derived from an EMBL/GenBank/DDBJ whole genome shotgun (WGS) entry which is preliminary data.</text>
</comment>
<keyword evidence="1" id="KW-0472">Membrane</keyword>
<evidence type="ECO:0000313" key="3">
    <source>
        <dbReference type="EMBL" id="MBS9334886.1"/>
    </source>
</evidence>
<feature type="transmembrane region" description="Helical" evidence="1">
    <location>
        <begin position="182"/>
        <end position="201"/>
    </location>
</feature>
<feature type="transmembrane region" description="Helical" evidence="1">
    <location>
        <begin position="236"/>
        <end position="255"/>
    </location>
</feature>
<dbReference type="EMBL" id="JAAMFI010000001">
    <property type="protein sequence ID" value="MBS9334886.1"/>
    <property type="molecule type" value="Genomic_DNA"/>
</dbReference>
<organism evidence="3 4">
    <name type="scientific">Fructobacillus papyriferae</name>
    <dbReference type="NCBI Taxonomy" id="2713171"/>
    <lineage>
        <taxon>Bacteria</taxon>
        <taxon>Bacillati</taxon>
        <taxon>Bacillota</taxon>
        <taxon>Bacilli</taxon>
        <taxon>Lactobacillales</taxon>
        <taxon>Lactobacillaceae</taxon>
        <taxon>Fructobacillus</taxon>
    </lineage>
</organism>
<keyword evidence="3" id="KW-0808">Transferase</keyword>
<feature type="transmembrane region" description="Helical" evidence="1">
    <location>
        <begin position="17"/>
        <end position="36"/>
    </location>
</feature>
<sequence length="503" mass="59520">MNTEIKSQKVRNSNLEFLRIIAMLLIVAHHFALHGFEWVDTSSLSGGIDVFILDFFRSGGKLGVDIFVLISGYFVSKKAFTLKKFLLIYAQIWFYSVGIFLLFTFCLHPFFPITKIDAFYNFFPLIYNRYWFATNFIFLMALSPLLNVTFKYVKQPVILRILLLAVLFCSFLPTFFNVSAPLSYLGWFILLYMVAGYIRYFVDIHKLNHKKHILFTILSVSALYIMSIVNSKYWDLHSFIVLVSTVEIFIMTITAKPRYNRMVNLISGSTFGVYLIHDNPYMRRYIWHTLFNVQSFYHTGFRLFPFAIAVIATIFIFSILIDMVRRYTVQRLWGGIVDNIDMRQYGNHIYFILKSSWNRISKKQRELFFLMAFLQFIFFWQIIFPTVGRNIYVLIYNIVNTLINTAFFIIPLLAFEFIIFSVFLNKSFKKKKIKFHNTIFIIEFLLLSFFIAFINKHLSKGIVGLLLKYNSGDSLSYFKWIVILSICFFILTLYKVVYWLRRA</sequence>
<feature type="transmembrane region" description="Helical" evidence="1">
    <location>
        <begin position="435"/>
        <end position="454"/>
    </location>
</feature>
<feature type="transmembrane region" description="Helical" evidence="1">
    <location>
        <begin position="87"/>
        <end position="110"/>
    </location>
</feature>
<feature type="domain" description="Acyltransferase 3" evidence="2">
    <location>
        <begin position="13"/>
        <end position="321"/>
    </location>
</feature>
<feature type="transmembrane region" description="Helical" evidence="1">
    <location>
        <begin position="477"/>
        <end position="500"/>
    </location>
</feature>
<protein>
    <submittedName>
        <fullName evidence="3">Acyltransferase</fullName>
    </submittedName>
</protein>
<keyword evidence="4" id="KW-1185">Reference proteome</keyword>
<proteinExistence type="predicted"/>
<name>A0ABS5QP91_9LACO</name>
<feature type="transmembrane region" description="Helical" evidence="1">
    <location>
        <begin position="157"/>
        <end position="176"/>
    </location>
</feature>
<gene>
    <name evidence="3" type="ORF">G6R27_02385</name>
</gene>
<dbReference type="Pfam" id="PF01757">
    <property type="entry name" value="Acyl_transf_3"/>
    <property type="match status" value="1"/>
</dbReference>
<evidence type="ECO:0000256" key="1">
    <source>
        <dbReference type="SAM" id="Phobius"/>
    </source>
</evidence>
<keyword evidence="1" id="KW-1133">Transmembrane helix</keyword>
<keyword evidence="1" id="KW-0812">Transmembrane</keyword>
<keyword evidence="3" id="KW-0012">Acyltransferase</keyword>